<dbReference type="GO" id="GO:0009073">
    <property type="term" value="P:aromatic amino acid family biosynthetic process"/>
    <property type="evidence" value="ECO:0007669"/>
    <property type="project" value="UniProtKB-KW"/>
</dbReference>
<dbReference type="PIRSF" id="PIRSF000505">
    <property type="entry name" value="EPSPS"/>
    <property type="match status" value="1"/>
</dbReference>
<organism evidence="11 12">
    <name type="scientific">Candidatus Mediterraneibacter stercoravium</name>
    <dbReference type="NCBI Taxonomy" id="2838685"/>
    <lineage>
        <taxon>Bacteria</taxon>
        <taxon>Bacillati</taxon>
        <taxon>Bacillota</taxon>
        <taxon>Clostridia</taxon>
        <taxon>Lachnospirales</taxon>
        <taxon>Lachnospiraceae</taxon>
        <taxon>Mediterraneibacter</taxon>
    </lineage>
</organism>
<dbReference type="CDD" id="cd01556">
    <property type="entry name" value="EPSP_synthase"/>
    <property type="match status" value="1"/>
</dbReference>
<dbReference type="InterPro" id="IPR023193">
    <property type="entry name" value="EPSP_synthase_CS"/>
</dbReference>
<reference evidence="11" key="2">
    <citation type="submission" date="2021-04" db="EMBL/GenBank/DDBJ databases">
        <authorList>
            <person name="Gilroy R."/>
        </authorList>
    </citation>
    <scope>NUCLEOTIDE SEQUENCE</scope>
    <source>
        <strain evidence="11">CHK196-3914</strain>
    </source>
</reference>
<dbReference type="NCBIfam" id="TIGR01356">
    <property type="entry name" value="aroA"/>
    <property type="match status" value="1"/>
</dbReference>
<dbReference type="GO" id="GO:0008652">
    <property type="term" value="P:amino acid biosynthetic process"/>
    <property type="evidence" value="ECO:0007669"/>
    <property type="project" value="UniProtKB-KW"/>
</dbReference>
<comment type="subcellular location">
    <subcellularLocation>
        <location evidence="9">Cytoplasm</location>
    </subcellularLocation>
</comment>
<name>A0A9D2K2L7_9FIRM</name>
<dbReference type="HAMAP" id="MF_00210">
    <property type="entry name" value="EPSP_synth"/>
    <property type="match status" value="1"/>
</dbReference>
<accession>A0A9D2K2L7</accession>
<feature type="binding site" evidence="9">
    <location>
        <position position="166"/>
    </location>
    <ligand>
        <name>3-phosphoshikimate</name>
        <dbReference type="ChEBI" id="CHEBI:145989"/>
    </ligand>
</feature>
<feature type="binding site" evidence="9">
    <location>
        <position position="20"/>
    </location>
    <ligand>
        <name>3-phosphoshikimate</name>
        <dbReference type="ChEBI" id="CHEBI:145989"/>
    </ligand>
</feature>
<evidence type="ECO:0000256" key="6">
    <source>
        <dbReference type="ARBA" id="ARBA00022679"/>
    </source>
</evidence>
<feature type="binding site" evidence="9">
    <location>
        <position position="318"/>
    </location>
    <ligand>
        <name>3-phosphoshikimate</name>
        <dbReference type="ChEBI" id="CHEBI:145989"/>
    </ligand>
</feature>
<evidence type="ECO:0000256" key="1">
    <source>
        <dbReference type="ARBA" id="ARBA00002174"/>
    </source>
</evidence>
<evidence type="ECO:0000313" key="11">
    <source>
        <dbReference type="EMBL" id="HIZ74844.1"/>
    </source>
</evidence>
<dbReference type="PANTHER" id="PTHR21090:SF5">
    <property type="entry name" value="PENTAFUNCTIONAL AROM POLYPEPTIDE"/>
    <property type="match status" value="1"/>
</dbReference>
<feature type="binding site" evidence="9">
    <location>
        <position position="19"/>
    </location>
    <ligand>
        <name>phosphoenolpyruvate</name>
        <dbReference type="ChEBI" id="CHEBI:58702"/>
    </ligand>
</feature>
<feature type="binding site" evidence="9">
    <location>
        <position position="19"/>
    </location>
    <ligand>
        <name>3-phosphoshikimate</name>
        <dbReference type="ChEBI" id="CHEBI:145989"/>
    </ligand>
</feature>
<dbReference type="FunFam" id="3.65.10.10:FF:000005">
    <property type="entry name" value="3-phosphoshikimate 1-carboxyvinyltransferase"/>
    <property type="match status" value="1"/>
</dbReference>
<evidence type="ECO:0000256" key="2">
    <source>
        <dbReference type="ARBA" id="ARBA00004811"/>
    </source>
</evidence>
<keyword evidence="5 9" id="KW-0028">Amino-acid biosynthesis</keyword>
<evidence type="ECO:0000256" key="7">
    <source>
        <dbReference type="ARBA" id="ARBA00023141"/>
    </source>
</evidence>
<dbReference type="PROSITE" id="PS00104">
    <property type="entry name" value="EPSP_SYNTHASE_1"/>
    <property type="match status" value="1"/>
</dbReference>
<dbReference type="InterPro" id="IPR036968">
    <property type="entry name" value="Enolpyruvate_Tfrase_sf"/>
</dbReference>
<dbReference type="EC" id="2.5.1.19" evidence="9"/>
<dbReference type="FunFam" id="3.65.10.10:FF:000006">
    <property type="entry name" value="3-phosphoshikimate 1-carboxyvinyltransferase"/>
    <property type="match status" value="1"/>
</dbReference>
<comment type="pathway">
    <text evidence="2 9">Metabolic intermediate biosynthesis; chorismate biosynthesis; chorismate from D-erythrose 4-phosphate and phosphoenolpyruvate: step 6/7.</text>
</comment>
<feature type="binding site" evidence="9">
    <location>
        <position position="164"/>
    </location>
    <ligand>
        <name>3-phosphoshikimate</name>
        <dbReference type="ChEBI" id="CHEBI:145989"/>
    </ligand>
</feature>
<feature type="binding site" evidence="9">
    <location>
        <position position="119"/>
    </location>
    <ligand>
        <name>phosphoenolpyruvate</name>
        <dbReference type="ChEBI" id="CHEBI:58702"/>
    </ligand>
</feature>
<keyword evidence="6 9" id="KW-0808">Transferase</keyword>
<feature type="binding site" evidence="9">
    <location>
        <position position="91"/>
    </location>
    <ligand>
        <name>phosphoenolpyruvate</name>
        <dbReference type="ChEBI" id="CHEBI:58702"/>
    </ligand>
</feature>
<feature type="domain" description="Enolpyruvate transferase" evidence="10">
    <location>
        <begin position="7"/>
        <end position="425"/>
    </location>
</feature>
<feature type="binding site" evidence="9">
    <location>
        <position position="391"/>
    </location>
    <ligand>
        <name>phosphoenolpyruvate</name>
        <dbReference type="ChEBI" id="CHEBI:58702"/>
    </ligand>
</feature>
<comment type="subunit">
    <text evidence="9">Monomer.</text>
</comment>
<comment type="catalytic activity">
    <reaction evidence="8">
        <text>3-phosphoshikimate + phosphoenolpyruvate = 5-O-(1-carboxyvinyl)-3-phosphoshikimate + phosphate</text>
        <dbReference type="Rhea" id="RHEA:21256"/>
        <dbReference type="ChEBI" id="CHEBI:43474"/>
        <dbReference type="ChEBI" id="CHEBI:57701"/>
        <dbReference type="ChEBI" id="CHEBI:58702"/>
        <dbReference type="ChEBI" id="CHEBI:145989"/>
        <dbReference type="EC" id="2.5.1.19"/>
    </reaction>
    <physiologicalReaction direction="left-to-right" evidence="8">
        <dbReference type="Rhea" id="RHEA:21257"/>
    </physiologicalReaction>
</comment>
<dbReference type="Proteomes" id="UP000824116">
    <property type="component" value="Unassembled WGS sequence"/>
</dbReference>
<reference evidence="11" key="1">
    <citation type="journal article" date="2021" name="PeerJ">
        <title>Extensive microbial diversity within the chicken gut microbiome revealed by metagenomics and culture.</title>
        <authorList>
            <person name="Gilroy R."/>
            <person name="Ravi A."/>
            <person name="Getino M."/>
            <person name="Pursley I."/>
            <person name="Horton D.L."/>
            <person name="Alikhan N.F."/>
            <person name="Baker D."/>
            <person name="Gharbi K."/>
            <person name="Hall N."/>
            <person name="Watson M."/>
            <person name="Adriaenssens E.M."/>
            <person name="Foster-Nyarko E."/>
            <person name="Jarju S."/>
            <person name="Secka A."/>
            <person name="Antonio M."/>
            <person name="Oren A."/>
            <person name="Chaudhuri R.R."/>
            <person name="La Ragione R."/>
            <person name="Hildebrand F."/>
            <person name="Pallen M.J."/>
        </authorList>
    </citation>
    <scope>NUCLEOTIDE SEQUENCE</scope>
    <source>
        <strain evidence="11">CHK196-3914</strain>
    </source>
</reference>
<dbReference type="GO" id="GO:0003866">
    <property type="term" value="F:3-phosphoshikimate 1-carboxyvinyltransferase activity"/>
    <property type="evidence" value="ECO:0007669"/>
    <property type="project" value="UniProtKB-UniRule"/>
</dbReference>
<dbReference type="InterPro" id="IPR006264">
    <property type="entry name" value="EPSP_synthase"/>
</dbReference>
<dbReference type="InterPro" id="IPR013792">
    <property type="entry name" value="RNA3'P_cycl/enolpyr_Trfase_a/b"/>
</dbReference>
<feature type="active site" description="Proton acceptor" evidence="9">
    <location>
        <position position="318"/>
    </location>
</feature>
<evidence type="ECO:0000256" key="3">
    <source>
        <dbReference type="ARBA" id="ARBA00009948"/>
    </source>
</evidence>
<keyword evidence="4 9" id="KW-0963">Cytoplasm</keyword>
<sequence length="430" mass="45592">MELCSITGLKGKITVPGDKSISHRCVMFGSVAKGTTEVHHFLKGADCLATIRCMRTLGIDIEEKGSSVIIHGKGLHGLSAPSGILDAGNSGTTTRLLSGILAGQTFDSKISGDESLNSRPMKRIITPLTQMGAHISSILRNGCAPLYITPGELHGIHYNSPVASAQVKSCILLAGLYAEGETSVTEPSLSRNHTELMLKEFGADIRSSYSLDSTEATASIRPCEELYGQKITVPGDISSAAYFIAAGLIVPDSEILIEGVGINPTRAGILKVCEDMGGDITLLNERIEGGEKIADILVRTSRLHGTEISGDIIPTLIDEIPVIAVMAATAEGTTVIKDAAELKVKETDRIETVTDNLKAMGCDVTPTDDGMIIRGGRPLKGASIHTLLDHRIAMAFSIAALTAEGNTKILDSRCIDVSYPDFYDTFDALL</sequence>
<comment type="function">
    <text evidence="1 9">Catalyzes the transfer of the enolpyruvyl moiety of phosphoenolpyruvate (PEP) to the 5-hydroxyl of shikimate-3-phosphate (S3P) to produce enolpyruvyl shikimate-3-phosphate and inorganic phosphate.</text>
</comment>
<proteinExistence type="inferred from homology"/>
<evidence type="ECO:0000256" key="4">
    <source>
        <dbReference type="ARBA" id="ARBA00022490"/>
    </source>
</evidence>
<evidence type="ECO:0000256" key="8">
    <source>
        <dbReference type="ARBA" id="ARBA00044633"/>
    </source>
</evidence>
<dbReference type="Pfam" id="PF00275">
    <property type="entry name" value="EPSP_synthase"/>
    <property type="match status" value="1"/>
</dbReference>
<dbReference type="GO" id="GO:0005737">
    <property type="term" value="C:cytoplasm"/>
    <property type="evidence" value="ECO:0007669"/>
    <property type="project" value="UniProtKB-SubCell"/>
</dbReference>
<evidence type="ECO:0000256" key="5">
    <source>
        <dbReference type="ARBA" id="ARBA00022605"/>
    </source>
</evidence>
<comment type="caution">
    <text evidence="11">The sequence shown here is derived from an EMBL/GenBank/DDBJ whole genome shotgun (WGS) entry which is preliminary data.</text>
</comment>
<dbReference type="GO" id="GO:0009423">
    <property type="term" value="P:chorismate biosynthetic process"/>
    <property type="evidence" value="ECO:0007669"/>
    <property type="project" value="UniProtKB-UniRule"/>
</dbReference>
<comment type="similarity">
    <text evidence="3 9">Belongs to the EPSP synthase family.</text>
</comment>
<dbReference type="PROSITE" id="PS00885">
    <property type="entry name" value="EPSP_SYNTHASE_2"/>
    <property type="match status" value="1"/>
</dbReference>
<evidence type="ECO:0000256" key="9">
    <source>
        <dbReference type="HAMAP-Rule" id="MF_00210"/>
    </source>
</evidence>
<feature type="binding site" evidence="9">
    <location>
        <position position="349"/>
    </location>
    <ligand>
        <name>phosphoenolpyruvate</name>
        <dbReference type="ChEBI" id="CHEBI:58702"/>
    </ligand>
</feature>
<dbReference type="InterPro" id="IPR001986">
    <property type="entry name" value="Enolpyruvate_Tfrase_dom"/>
</dbReference>
<gene>
    <name evidence="9 11" type="primary">aroA</name>
    <name evidence="11" type="ORF">H9723_06340</name>
</gene>
<dbReference type="Gene3D" id="3.65.10.10">
    <property type="entry name" value="Enolpyruvate transferase domain"/>
    <property type="match status" value="2"/>
</dbReference>
<comment type="caution">
    <text evidence="9">Lacks conserved residue(s) required for the propagation of feature annotation.</text>
</comment>
<dbReference type="AlphaFoldDB" id="A0A9D2K2L7"/>
<protein>
    <recommendedName>
        <fullName evidence="9">3-phosphoshikimate 1-carboxyvinyltransferase</fullName>
        <ecNumber evidence="9">2.5.1.19</ecNumber>
    </recommendedName>
    <alternativeName>
        <fullName evidence="9">5-enolpyruvylshikimate-3-phosphate synthase</fullName>
        <shortName evidence="9">EPSP synthase</shortName>
        <shortName evidence="9">EPSPS</shortName>
    </alternativeName>
</protein>
<keyword evidence="7 9" id="KW-0057">Aromatic amino acid biosynthesis</keyword>
<evidence type="ECO:0000313" key="12">
    <source>
        <dbReference type="Proteomes" id="UP000824116"/>
    </source>
</evidence>
<dbReference type="EMBL" id="DXAY01000149">
    <property type="protein sequence ID" value="HIZ74844.1"/>
    <property type="molecule type" value="Genomic_DNA"/>
</dbReference>
<feature type="binding site" evidence="9">
    <location>
        <position position="345"/>
    </location>
    <ligand>
        <name>3-phosphoshikimate</name>
        <dbReference type="ChEBI" id="CHEBI:145989"/>
    </ligand>
</feature>
<feature type="binding site" evidence="9">
    <location>
        <position position="166"/>
    </location>
    <ligand>
        <name>phosphoenolpyruvate</name>
        <dbReference type="ChEBI" id="CHEBI:58702"/>
    </ligand>
</feature>
<dbReference type="PANTHER" id="PTHR21090">
    <property type="entry name" value="AROM/DEHYDROQUINATE SYNTHASE"/>
    <property type="match status" value="1"/>
</dbReference>
<feature type="binding site" evidence="9">
    <location>
        <position position="24"/>
    </location>
    <ligand>
        <name>3-phosphoshikimate</name>
        <dbReference type="ChEBI" id="CHEBI:145989"/>
    </ligand>
</feature>
<evidence type="ECO:0000259" key="10">
    <source>
        <dbReference type="Pfam" id="PF00275"/>
    </source>
</evidence>
<dbReference type="SUPFAM" id="SSF55205">
    <property type="entry name" value="EPT/RTPC-like"/>
    <property type="match status" value="1"/>
</dbReference>